<keyword evidence="5" id="KW-0645">Protease</keyword>
<dbReference type="InterPro" id="IPR036286">
    <property type="entry name" value="LexA/Signal_pep-like_sf"/>
</dbReference>
<evidence type="ECO:0000256" key="4">
    <source>
        <dbReference type="ARBA" id="ARBA00022801"/>
    </source>
</evidence>
<organism evidence="7 8">
    <name type="scientific">Candidatus Collierbacteria bacterium RIFOXYA2_FULL_46_10</name>
    <dbReference type="NCBI Taxonomy" id="1817726"/>
    <lineage>
        <taxon>Bacteria</taxon>
        <taxon>Candidatus Collieribacteriota</taxon>
    </lineage>
</organism>
<comment type="subcellular location">
    <subcellularLocation>
        <location evidence="5">Membrane</location>
        <topology evidence="5">Single-pass type II membrane protein</topology>
    </subcellularLocation>
</comment>
<keyword evidence="4 5" id="KW-0378">Hydrolase</keyword>
<feature type="transmembrane region" description="Helical" evidence="5">
    <location>
        <begin position="7"/>
        <end position="27"/>
    </location>
</feature>
<name>A0A1F5F313_9BACT</name>
<dbReference type="GO" id="GO:0016020">
    <property type="term" value="C:membrane"/>
    <property type="evidence" value="ECO:0007669"/>
    <property type="project" value="UniProtKB-SubCell"/>
</dbReference>
<dbReference type="GO" id="GO:0009003">
    <property type="term" value="F:signal peptidase activity"/>
    <property type="evidence" value="ECO:0007669"/>
    <property type="project" value="UniProtKB-EC"/>
</dbReference>
<keyword evidence="5" id="KW-1133">Transmembrane helix</keyword>
<dbReference type="NCBIfam" id="TIGR02227">
    <property type="entry name" value="sigpep_I_bact"/>
    <property type="match status" value="1"/>
</dbReference>
<feature type="domain" description="Peptidase S26" evidence="6">
    <location>
        <begin position="93"/>
        <end position="207"/>
    </location>
</feature>
<dbReference type="GO" id="GO:0006465">
    <property type="term" value="P:signal peptide processing"/>
    <property type="evidence" value="ECO:0007669"/>
    <property type="project" value="InterPro"/>
</dbReference>
<dbReference type="InterPro" id="IPR019757">
    <property type="entry name" value="Pept_S26A_signal_pept_1_Lys-AS"/>
</dbReference>
<dbReference type="SUPFAM" id="SSF51306">
    <property type="entry name" value="LexA/Signal peptidase"/>
    <property type="match status" value="1"/>
</dbReference>
<dbReference type="PROSITE" id="PS00760">
    <property type="entry name" value="SPASE_I_2"/>
    <property type="match status" value="1"/>
</dbReference>
<keyword evidence="5" id="KW-0812">Transmembrane</keyword>
<keyword evidence="5" id="KW-0472">Membrane</keyword>
<protein>
    <recommendedName>
        <fullName evidence="3 5">Signal peptidase I</fullName>
        <ecNumber evidence="3 5">3.4.21.89</ecNumber>
    </recommendedName>
</protein>
<dbReference type="CDD" id="cd06530">
    <property type="entry name" value="S26_SPase_I"/>
    <property type="match status" value="1"/>
</dbReference>
<evidence type="ECO:0000256" key="5">
    <source>
        <dbReference type="RuleBase" id="RU362042"/>
    </source>
</evidence>
<dbReference type="Proteomes" id="UP000176191">
    <property type="component" value="Unassembled WGS sequence"/>
</dbReference>
<dbReference type="Pfam" id="PF10502">
    <property type="entry name" value="Peptidase_S26"/>
    <property type="match status" value="1"/>
</dbReference>
<dbReference type="EMBL" id="MFAK01000041">
    <property type="protein sequence ID" value="OGD74057.1"/>
    <property type="molecule type" value="Genomic_DNA"/>
</dbReference>
<dbReference type="PANTHER" id="PTHR43390">
    <property type="entry name" value="SIGNAL PEPTIDASE I"/>
    <property type="match status" value="1"/>
</dbReference>
<dbReference type="InterPro" id="IPR000223">
    <property type="entry name" value="Pept_S26A_signal_pept_1"/>
</dbReference>
<comment type="caution">
    <text evidence="7">The sequence shown here is derived from an EMBL/GenBank/DDBJ whole genome shotgun (WGS) entry which is preliminary data.</text>
</comment>
<evidence type="ECO:0000313" key="8">
    <source>
        <dbReference type="Proteomes" id="UP000176191"/>
    </source>
</evidence>
<dbReference type="EC" id="3.4.21.89" evidence="3 5"/>
<dbReference type="PRINTS" id="PR00727">
    <property type="entry name" value="LEADERPTASE"/>
</dbReference>
<evidence type="ECO:0000256" key="2">
    <source>
        <dbReference type="ARBA" id="ARBA00009370"/>
    </source>
</evidence>
<dbReference type="InterPro" id="IPR019758">
    <property type="entry name" value="Pept_S26A_signal_pept_1_CS"/>
</dbReference>
<dbReference type="GO" id="GO:0004252">
    <property type="term" value="F:serine-type endopeptidase activity"/>
    <property type="evidence" value="ECO:0007669"/>
    <property type="project" value="InterPro"/>
</dbReference>
<gene>
    <name evidence="7" type="ORF">A2228_00295</name>
</gene>
<dbReference type="Gene3D" id="2.10.109.10">
    <property type="entry name" value="Umud Fragment, subunit A"/>
    <property type="match status" value="1"/>
</dbReference>
<dbReference type="PANTHER" id="PTHR43390:SF1">
    <property type="entry name" value="CHLOROPLAST PROCESSING PEPTIDASE"/>
    <property type="match status" value="1"/>
</dbReference>
<sequence>MSSSKVIIRFLNIAVILLCAPIFWMAFNEGGKWIGLTKVPVEVVGTGSMYPSLFWDQSEGGPENFTLAPIAEFRTTPLMYRRFTGITFLGQTYFRRPLAYGDLVTFASATTRNILAQEGKNPHSGFIKRIIGVPGDTIELRDGYVLKNGTPLPEPYINTPRSTYGGSTLPDCRPLQVGPGQYFVLGDNRKVSSDSRFELGLVSDQDISFILPYSEQSSYQSLWRDPSRDQELVGTPTLNTNEFYRYLTNLRPTPKLSQSSARRAQALLTNPKTTYSMEQAILDVGYSNVILGEFITYGHYSAEELYQNLLSQSNTAQQLKNSDYDDIGLAIKTGEVNGCPTQIIVGHLGGYLPATYEASVVESWQKSKDSLISVLASWEKGVEYNQLDQSKLTELLVLLRRRLALAEEVLSVMSRREWLSDTQKAKISADQQDAERINQLANELNQE</sequence>
<dbReference type="AlphaFoldDB" id="A0A1F5F313"/>
<dbReference type="InterPro" id="IPR019533">
    <property type="entry name" value="Peptidase_S26"/>
</dbReference>
<evidence type="ECO:0000313" key="7">
    <source>
        <dbReference type="EMBL" id="OGD74057.1"/>
    </source>
</evidence>
<comment type="similarity">
    <text evidence="2 5">Belongs to the peptidase S26 family.</text>
</comment>
<comment type="catalytic activity">
    <reaction evidence="1 5">
        <text>Cleavage of hydrophobic, N-terminal signal or leader sequences from secreted and periplasmic proteins.</text>
        <dbReference type="EC" id="3.4.21.89"/>
    </reaction>
</comment>
<evidence type="ECO:0000256" key="1">
    <source>
        <dbReference type="ARBA" id="ARBA00000677"/>
    </source>
</evidence>
<proteinExistence type="inferred from homology"/>
<dbReference type="PROSITE" id="PS00761">
    <property type="entry name" value="SPASE_I_3"/>
    <property type="match status" value="1"/>
</dbReference>
<evidence type="ECO:0000259" key="6">
    <source>
        <dbReference type="Pfam" id="PF10502"/>
    </source>
</evidence>
<accession>A0A1F5F313</accession>
<evidence type="ECO:0000256" key="3">
    <source>
        <dbReference type="ARBA" id="ARBA00013208"/>
    </source>
</evidence>
<reference evidence="7 8" key="1">
    <citation type="journal article" date="2016" name="Nat. Commun.">
        <title>Thousands of microbial genomes shed light on interconnected biogeochemical processes in an aquifer system.</title>
        <authorList>
            <person name="Anantharaman K."/>
            <person name="Brown C.T."/>
            <person name="Hug L.A."/>
            <person name="Sharon I."/>
            <person name="Castelle C.J."/>
            <person name="Probst A.J."/>
            <person name="Thomas B.C."/>
            <person name="Singh A."/>
            <person name="Wilkins M.J."/>
            <person name="Karaoz U."/>
            <person name="Brodie E.L."/>
            <person name="Williams K.H."/>
            <person name="Hubbard S.S."/>
            <person name="Banfield J.F."/>
        </authorList>
    </citation>
    <scope>NUCLEOTIDE SEQUENCE [LARGE SCALE GENOMIC DNA]</scope>
</reference>